<dbReference type="AlphaFoldDB" id="A0AAV9J285"/>
<feature type="signal peptide" evidence="1">
    <location>
        <begin position="1"/>
        <end position="20"/>
    </location>
</feature>
<keyword evidence="4" id="KW-1185">Reference proteome</keyword>
<evidence type="ECO:0000313" key="4">
    <source>
        <dbReference type="Proteomes" id="UP001301350"/>
    </source>
</evidence>
<dbReference type="InterPro" id="IPR014710">
    <property type="entry name" value="RmlC-like_jellyroll"/>
</dbReference>
<evidence type="ECO:0000256" key="1">
    <source>
        <dbReference type="SAM" id="SignalP"/>
    </source>
</evidence>
<dbReference type="Gene3D" id="2.60.120.10">
    <property type="entry name" value="Jelly Rolls"/>
    <property type="match status" value="1"/>
</dbReference>
<dbReference type="SMART" id="SM00835">
    <property type="entry name" value="Cupin_1"/>
    <property type="match status" value="1"/>
</dbReference>
<dbReference type="Pfam" id="PF00190">
    <property type="entry name" value="Cupin_1"/>
    <property type="match status" value="1"/>
</dbReference>
<evidence type="ECO:0000259" key="2">
    <source>
        <dbReference type="SMART" id="SM00835"/>
    </source>
</evidence>
<dbReference type="EMBL" id="JANCYW010000019">
    <property type="protein sequence ID" value="KAK4538712.1"/>
    <property type="molecule type" value="Genomic_DNA"/>
</dbReference>
<proteinExistence type="predicted"/>
<dbReference type="InterPro" id="IPR050253">
    <property type="entry name" value="Seed_Storage-Functional"/>
</dbReference>
<dbReference type="InterPro" id="IPR006045">
    <property type="entry name" value="Cupin_1"/>
</dbReference>
<dbReference type="PROSITE" id="PS51257">
    <property type="entry name" value="PROKAR_LIPOPROTEIN"/>
    <property type="match status" value="1"/>
</dbReference>
<feature type="domain" description="Cupin type-1" evidence="2">
    <location>
        <begin position="54"/>
        <end position="199"/>
    </location>
</feature>
<name>A0AAV9J285_CYACA</name>
<sequence>MPSLSRTCTLLFSLLAFTLACRIPSAYAKAAGTAAEFNAAPASAFVKSLPSEGVTLVSTAAGSIKGIPGTVNPLLLAIDLSTFIFTLKHCSQLELHVHTNGIEYNYIVSGSGSFSLWSSNGSIVHLKTTLHPGDVVIIPAGWPHMFSGPENFPEPLVMEVTFTSANPQTYFVAGAGSFLSVSPGYVMASEFNATVAQYETFFGLAKSGGIVFNETCVATSRT</sequence>
<dbReference type="SUPFAM" id="SSF51182">
    <property type="entry name" value="RmlC-like cupins"/>
    <property type="match status" value="1"/>
</dbReference>
<protein>
    <recommendedName>
        <fullName evidence="2">Cupin type-1 domain-containing protein</fullName>
    </recommendedName>
</protein>
<dbReference type="Proteomes" id="UP001301350">
    <property type="component" value="Unassembled WGS sequence"/>
</dbReference>
<accession>A0AAV9J285</accession>
<dbReference type="InterPro" id="IPR011051">
    <property type="entry name" value="RmlC_Cupin_sf"/>
</dbReference>
<comment type="caution">
    <text evidence="3">The sequence shown here is derived from an EMBL/GenBank/DDBJ whole genome shotgun (WGS) entry which is preliminary data.</text>
</comment>
<feature type="chain" id="PRO_5043417990" description="Cupin type-1 domain-containing protein" evidence="1">
    <location>
        <begin position="21"/>
        <end position="222"/>
    </location>
</feature>
<keyword evidence="1" id="KW-0732">Signal</keyword>
<reference evidence="3 4" key="1">
    <citation type="submission" date="2022-07" db="EMBL/GenBank/DDBJ databases">
        <title>Genome-wide signatures of adaptation to extreme environments.</title>
        <authorList>
            <person name="Cho C.H."/>
            <person name="Yoon H.S."/>
        </authorList>
    </citation>
    <scope>NUCLEOTIDE SEQUENCE [LARGE SCALE GENOMIC DNA]</scope>
    <source>
        <strain evidence="3 4">DBV 063 E5</strain>
    </source>
</reference>
<organism evidence="3 4">
    <name type="scientific">Cyanidium caldarium</name>
    <name type="common">Red alga</name>
    <dbReference type="NCBI Taxonomy" id="2771"/>
    <lineage>
        <taxon>Eukaryota</taxon>
        <taxon>Rhodophyta</taxon>
        <taxon>Bangiophyceae</taxon>
        <taxon>Cyanidiales</taxon>
        <taxon>Cyanidiaceae</taxon>
        <taxon>Cyanidium</taxon>
    </lineage>
</organism>
<gene>
    <name evidence="3" type="ORF">CDCA_CDCA19G4737</name>
</gene>
<dbReference type="PANTHER" id="PTHR31189">
    <property type="entry name" value="OS03G0336100 PROTEIN-RELATED"/>
    <property type="match status" value="1"/>
</dbReference>
<evidence type="ECO:0000313" key="3">
    <source>
        <dbReference type="EMBL" id="KAK4538712.1"/>
    </source>
</evidence>